<dbReference type="Proteomes" id="UP000027265">
    <property type="component" value="Unassembled WGS sequence"/>
</dbReference>
<evidence type="ECO:0000256" key="1">
    <source>
        <dbReference type="SAM" id="MobiDB-lite"/>
    </source>
</evidence>
<dbReference type="InParanoid" id="A0A067PTX0"/>
<evidence type="ECO:0000313" key="3">
    <source>
        <dbReference type="Proteomes" id="UP000027265"/>
    </source>
</evidence>
<evidence type="ECO:0000313" key="2">
    <source>
        <dbReference type="EMBL" id="KDQ54732.1"/>
    </source>
</evidence>
<accession>A0A067PTX0</accession>
<dbReference type="AlphaFoldDB" id="A0A067PTX0"/>
<feature type="compositionally biased region" description="Low complexity" evidence="1">
    <location>
        <begin position="104"/>
        <end position="113"/>
    </location>
</feature>
<organism evidence="2 3">
    <name type="scientific">Jaapia argillacea MUCL 33604</name>
    <dbReference type="NCBI Taxonomy" id="933084"/>
    <lineage>
        <taxon>Eukaryota</taxon>
        <taxon>Fungi</taxon>
        <taxon>Dikarya</taxon>
        <taxon>Basidiomycota</taxon>
        <taxon>Agaricomycotina</taxon>
        <taxon>Agaricomycetes</taxon>
        <taxon>Agaricomycetidae</taxon>
        <taxon>Jaapiales</taxon>
        <taxon>Jaapiaceae</taxon>
        <taxon>Jaapia</taxon>
    </lineage>
</organism>
<feature type="compositionally biased region" description="Polar residues" evidence="1">
    <location>
        <begin position="60"/>
        <end position="78"/>
    </location>
</feature>
<feature type="region of interest" description="Disordered" evidence="1">
    <location>
        <begin position="1"/>
        <end position="278"/>
    </location>
</feature>
<dbReference type="HOGENOM" id="CLU_924565_0_0_1"/>
<feature type="compositionally biased region" description="Low complexity" evidence="1">
    <location>
        <begin position="39"/>
        <end position="50"/>
    </location>
</feature>
<feature type="compositionally biased region" description="Low complexity" evidence="1">
    <location>
        <begin position="229"/>
        <end position="251"/>
    </location>
</feature>
<dbReference type="EMBL" id="KL197727">
    <property type="protein sequence ID" value="KDQ54732.1"/>
    <property type="molecule type" value="Genomic_DNA"/>
</dbReference>
<feature type="compositionally biased region" description="Polar residues" evidence="1">
    <location>
        <begin position="118"/>
        <end position="128"/>
    </location>
</feature>
<proteinExistence type="predicted"/>
<protein>
    <submittedName>
        <fullName evidence="2">Uncharacterized protein</fullName>
    </submittedName>
</protein>
<dbReference type="OrthoDB" id="2980827at2759"/>
<sequence>MHSRTGSSSHHHEQSLPLGGRPQLHVHLPIAPRVPVPIPGSDASSSSHGGSRPRARSVKRSLTSAGNAPPSSLPTQHGHQSHHAHSLPSHHTATRSKPRPLPYLPSSSSASPPEAHTPLSTQTHSVNCPPTRALPARPSADAPRSLEKPPRRSVSLPSHQNPSPPALNLQMTFAESDEMSPSTPTPLSFLPTPAPAPAPPRNDFRKKSCPKLREYLITGSHPHDTDSIHASSHNHSRSCASSESGDSETSSDIMSDDYASEESSSKEPANRFSRKWVREKGGHRWVEDDYRGVLDALRKLR</sequence>
<gene>
    <name evidence="2" type="ORF">JAAARDRAFT_37830</name>
</gene>
<reference evidence="3" key="1">
    <citation type="journal article" date="2014" name="Proc. Natl. Acad. Sci. U.S.A.">
        <title>Extensive sampling of basidiomycete genomes demonstrates inadequacy of the white-rot/brown-rot paradigm for wood decay fungi.</title>
        <authorList>
            <person name="Riley R."/>
            <person name="Salamov A.A."/>
            <person name="Brown D.W."/>
            <person name="Nagy L.G."/>
            <person name="Floudas D."/>
            <person name="Held B.W."/>
            <person name="Levasseur A."/>
            <person name="Lombard V."/>
            <person name="Morin E."/>
            <person name="Otillar R."/>
            <person name="Lindquist E.A."/>
            <person name="Sun H."/>
            <person name="LaButti K.M."/>
            <person name="Schmutz J."/>
            <person name="Jabbour D."/>
            <person name="Luo H."/>
            <person name="Baker S.E."/>
            <person name="Pisabarro A.G."/>
            <person name="Walton J.D."/>
            <person name="Blanchette R.A."/>
            <person name="Henrissat B."/>
            <person name="Martin F."/>
            <person name="Cullen D."/>
            <person name="Hibbett D.S."/>
            <person name="Grigoriev I.V."/>
        </authorList>
    </citation>
    <scope>NUCLEOTIDE SEQUENCE [LARGE SCALE GENOMIC DNA]</scope>
    <source>
        <strain evidence="3">MUCL 33604</strain>
    </source>
</reference>
<name>A0A067PTX0_9AGAM</name>
<feature type="compositionally biased region" description="Basic and acidic residues" evidence="1">
    <location>
        <begin position="202"/>
        <end position="214"/>
    </location>
</feature>
<feature type="compositionally biased region" description="Low complexity" evidence="1">
    <location>
        <begin position="180"/>
        <end position="191"/>
    </location>
</feature>
<keyword evidence="3" id="KW-1185">Reference proteome</keyword>